<dbReference type="AlphaFoldDB" id="A0A430QQQ6"/>
<reference evidence="2 3" key="1">
    <citation type="journal article" date="2019" name="PLoS Pathog.">
        <title>Genome sequence of the bovine parasite Schistosoma bovis Tanzania.</title>
        <authorList>
            <person name="Oey H."/>
            <person name="Zakrzewski M."/>
            <person name="Gobert G."/>
            <person name="Gravermann K."/>
            <person name="Stoye J."/>
            <person name="Jones M."/>
            <person name="Mcmanus D."/>
            <person name="Krause L."/>
        </authorList>
    </citation>
    <scope>NUCLEOTIDE SEQUENCE [LARGE SCALE GENOMIC DNA]</scope>
    <source>
        <strain evidence="2 3">TAN1997</strain>
    </source>
</reference>
<feature type="domain" description="MSP" evidence="1">
    <location>
        <begin position="210"/>
        <end position="305"/>
    </location>
</feature>
<dbReference type="GO" id="GO:0005929">
    <property type="term" value="C:cilium"/>
    <property type="evidence" value="ECO:0007669"/>
    <property type="project" value="TreeGrafter"/>
</dbReference>
<proteinExistence type="predicted"/>
<protein>
    <recommendedName>
        <fullName evidence="1">MSP domain-containing protein</fullName>
    </recommendedName>
</protein>
<dbReference type="PANTHER" id="PTHR45912:SF3">
    <property type="entry name" value="CILIA- AND FLAGELLA-ASSOCIATED PROTEIN 47"/>
    <property type="match status" value="1"/>
</dbReference>
<dbReference type="EMBL" id="QMKO01001470">
    <property type="protein sequence ID" value="RTG89974.1"/>
    <property type="molecule type" value="Genomic_DNA"/>
</dbReference>
<dbReference type="PANTHER" id="PTHR45912">
    <property type="entry name" value="CILIA- AND FLAGELLA-ASSOCIATED PROTEIN 47"/>
    <property type="match status" value="1"/>
</dbReference>
<organism evidence="2 3">
    <name type="scientific">Schistosoma bovis</name>
    <name type="common">Blood fluke</name>
    <dbReference type="NCBI Taxonomy" id="6184"/>
    <lineage>
        <taxon>Eukaryota</taxon>
        <taxon>Metazoa</taxon>
        <taxon>Spiralia</taxon>
        <taxon>Lophotrochozoa</taxon>
        <taxon>Platyhelminthes</taxon>
        <taxon>Trematoda</taxon>
        <taxon>Digenea</taxon>
        <taxon>Strigeidida</taxon>
        <taxon>Schistosomatoidea</taxon>
        <taxon>Schistosomatidae</taxon>
        <taxon>Schistosoma</taxon>
    </lineage>
</organism>
<comment type="caution">
    <text evidence="2">The sequence shown here is derived from an EMBL/GenBank/DDBJ whole genome shotgun (WGS) entry which is preliminary data.</text>
</comment>
<gene>
    <name evidence="2" type="ORF">DC041_0008568</name>
</gene>
<accession>A0A430QQQ6</accession>
<name>A0A430QQQ6_SCHBO</name>
<dbReference type="InterPro" id="IPR000535">
    <property type="entry name" value="MSP_dom"/>
</dbReference>
<dbReference type="GO" id="GO:0060271">
    <property type="term" value="P:cilium assembly"/>
    <property type="evidence" value="ECO:0007669"/>
    <property type="project" value="TreeGrafter"/>
</dbReference>
<dbReference type="PROSITE" id="PS50202">
    <property type="entry name" value="MSP"/>
    <property type="match status" value="1"/>
</dbReference>
<dbReference type="Proteomes" id="UP000290809">
    <property type="component" value="Unassembled WGS sequence"/>
</dbReference>
<evidence type="ECO:0000313" key="3">
    <source>
        <dbReference type="Proteomes" id="UP000290809"/>
    </source>
</evidence>
<feature type="non-terminal residue" evidence="2">
    <location>
        <position position="305"/>
    </location>
</feature>
<evidence type="ECO:0000259" key="1">
    <source>
        <dbReference type="PROSITE" id="PS50202"/>
    </source>
</evidence>
<keyword evidence="3" id="KW-1185">Reference proteome</keyword>
<evidence type="ECO:0000313" key="2">
    <source>
        <dbReference type="EMBL" id="RTG89974.1"/>
    </source>
</evidence>
<sequence>MLTVLNPLVFHYPLSFSNRNIRLSSKTVFDIPISFAPLEMREHEALCTVIMHKSNSGKCKSKFSISYNPYHNNNTTSSIIINGTVRSKSYFIITLRLLNTFIYTESHLTHNENIKDIEIQIIQSEEDKKLFHEKIFNNKINESLLSLCNQYSIWDNIKINNLEWIIKPIIKKTNEQLIKLIDLNKILTNSLIIKLFQIKKLDDLEITEIKLAKDPPIDDVIYIPHRGIGRPVKVQLHLTSQTDEPLKFIASLYPKNQTEYTIEPKEGILPPMNKDNEANITNSPLLITFTPNSYGKPIIAQLIIQ</sequence>